<dbReference type="Proteomes" id="UP000663193">
    <property type="component" value="Chromosome 2"/>
</dbReference>
<name>A0A7U2ESC5_PHANO</name>
<protein>
    <submittedName>
        <fullName evidence="2">Uncharacterized protein</fullName>
    </submittedName>
</protein>
<accession>A0A7U2ESC5</accession>
<dbReference type="AlphaFoldDB" id="A0A7U2ESC5"/>
<evidence type="ECO:0000313" key="2">
    <source>
        <dbReference type="EMBL" id="QRC91792.1"/>
    </source>
</evidence>
<feature type="compositionally biased region" description="Basic and acidic residues" evidence="1">
    <location>
        <begin position="39"/>
        <end position="50"/>
    </location>
</feature>
<dbReference type="EMBL" id="CP069024">
    <property type="protein sequence ID" value="QRC91792.1"/>
    <property type="molecule type" value="Genomic_DNA"/>
</dbReference>
<sequence length="72" mass="8256">RKSIDPENLNLHPEFSSADELFQYAESCISQASKKKSRRTFDLGKQRRNEPPSTIRTLPLTCGVRQQDPSHN</sequence>
<reference evidence="3" key="1">
    <citation type="journal article" date="2021" name="BMC Genomics">
        <title>Chromosome-level genome assembly and manually-curated proteome of model necrotroph Parastagonospora nodorum Sn15 reveals a genome-wide trove of candidate effector homologs, and redundancy of virulence-related functions within an accessory chromosome.</title>
        <authorList>
            <person name="Bertazzoni S."/>
            <person name="Jones D.A.B."/>
            <person name="Phan H.T."/>
            <person name="Tan K.-C."/>
            <person name="Hane J.K."/>
        </authorList>
    </citation>
    <scope>NUCLEOTIDE SEQUENCE [LARGE SCALE GENOMIC DNA]</scope>
    <source>
        <strain evidence="3">SN15 / ATCC MYA-4574 / FGSC 10173)</strain>
    </source>
</reference>
<feature type="non-terminal residue" evidence="2">
    <location>
        <position position="1"/>
    </location>
</feature>
<evidence type="ECO:0000256" key="1">
    <source>
        <dbReference type="SAM" id="MobiDB-lite"/>
    </source>
</evidence>
<feature type="region of interest" description="Disordered" evidence="1">
    <location>
        <begin position="35"/>
        <end position="57"/>
    </location>
</feature>
<dbReference type="VEuPathDB" id="FungiDB:JI435_019910"/>
<keyword evidence="3" id="KW-1185">Reference proteome</keyword>
<organism evidence="2 3">
    <name type="scientific">Phaeosphaeria nodorum (strain SN15 / ATCC MYA-4574 / FGSC 10173)</name>
    <name type="common">Glume blotch fungus</name>
    <name type="synonym">Parastagonospora nodorum</name>
    <dbReference type="NCBI Taxonomy" id="321614"/>
    <lineage>
        <taxon>Eukaryota</taxon>
        <taxon>Fungi</taxon>
        <taxon>Dikarya</taxon>
        <taxon>Ascomycota</taxon>
        <taxon>Pezizomycotina</taxon>
        <taxon>Dothideomycetes</taxon>
        <taxon>Pleosporomycetidae</taxon>
        <taxon>Pleosporales</taxon>
        <taxon>Pleosporineae</taxon>
        <taxon>Phaeosphaeriaceae</taxon>
        <taxon>Parastagonospora</taxon>
    </lineage>
</organism>
<proteinExistence type="predicted"/>
<evidence type="ECO:0000313" key="3">
    <source>
        <dbReference type="Proteomes" id="UP000663193"/>
    </source>
</evidence>
<gene>
    <name evidence="2" type="ORF">JI435_019910</name>
</gene>